<gene>
    <name evidence="1" type="ORF">DHETER_LOCUS7266</name>
</gene>
<proteinExistence type="predicted"/>
<name>A0ACA9MM55_9GLOM</name>
<sequence>FHEVDRSEAKKYSAYKSLLKRDIIPFKNVFLEYFALKPLRSIRSANEDILHTAFELLLPSKHHRSELCLVVDPKKERGDGRYGFIDIFLDGTNDKQPINVILELKYISLTGLLSGAKGRWIKNPTYEELKSLDLKLKEESVDQLLKRKYMHWSEEKRHFVVVGIGDIINEGTMQVRKYFNVVLEGRANRYKPGISDDRSLVLAGL</sequence>
<comment type="caution">
    <text evidence="1">The sequence shown here is derived from an EMBL/GenBank/DDBJ whole genome shotgun (WGS) entry which is preliminary data.</text>
</comment>
<evidence type="ECO:0000313" key="1">
    <source>
        <dbReference type="EMBL" id="CAG8601445.1"/>
    </source>
</evidence>
<reference evidence="1" key="1">
    <citation type="submission" date="2021-06" db="EMBL/GenBank/DDBJ databases">
        <authorList>
            <person name="Kallberg Y."/>
            <person name="Tangrot J."/>
            <person name="Rosling A."/>
        </authorList>
    </citation>
    <scope>NUCLEOTIDE SEQUENCE</scope>
    <source>
        <strain evidence="1">IL203A</strain>
    </source>
</reference>
<keyword evidence="2" id="KW-1185">Reference proteome</keyword>
<feature type="non-terminal residue" evidence="1">
    <location>
        <position position="1"/>
    </location>
</feature>
<protein>
    <submittedName>
        <fullName evidence="1">7991_t:CDS:1</fullName>
    </submittedName>
</protein>
<accession>A0ACA9MM55</accession>
<dbReference type="EMBL" id="CAJVPU010010043">
    <property type="protein sequence ID" value="CAG8601445.1"/>
    <property type="molecule type" value="Genomic_DNA"/>
</dbReference>
<organism evidence="1 2">
    <name type="scientific">Dentiscutata heterogama</name>
    <dbReference type="NCBI Taxonomy" id="1316150"/>
    <lineage>
        <taxon>Eukaryota</taxon>
        <taxon>Fungi</taxon>
        <taxon>Fungi incertae sedis</taxon>
        <taxon>Mucoromycota</taxon>
        <taxon>Glomeromycotina</taxon>
        <taxon>Glomeromycetes</taxon>
        <taxon>Diversisporales</taxon>
        <taxon>Gigasporaceae</taxon>
        <taxon>Dentiscutata</taxon>
    </lineage>
</organism>
<evidence type="ECO:0000313" key="2">
    <source>
        <dbReference type="Proteomes" id="UP000789702"/>
    </source>
</evidence>
<dbReference type="Proteomes" id="UP000789702">
    <property type="component" value="Unassembled WGS sequence"/>
</dbReference>